<protein>
    <submittedName>
        <fullName evidence="6">LysR family transcriptional regulator</fullName>
    </submittedName>
</protein>
<dbReference type="PROSITE" id="PS50931">
    <property type="entry name" value="HTH_LYSR"/>
    <property type="match status" value="1"/>
</dbReference>
<dbReference type="InterPro" id="IPR000847">
    <property type="entry name" value="LysR_HTH_N"/>
</dbReference>
<keyword evidence="4" id="KW-0804">Transcription</keyword>
<feature type="domain" description="HTH lysR-type" evidence="5">
    <location>
        <begin position="2"/>
        <end position="59"/>
    </location>
</feature>
<evidence type="ECO:0000259" key="5">
    <source>
        <dbReference type="PROSITE" id="PS50931"/>
    </source>
</evidence>
<dbReference type="Pfam" id="PF03466">
    <property type="entry name" value="LysR_substrate"/>
    <property type="match status" value="1"/>
</dbReference>
<dbReference type="SUPFAM" id="SSF53850">
    <property type="entry name" value="Periplasmic binding protein-like II"/>
    <property type="match status" value="1"/>
</dbReference>
<comment type="caution">
    <text evidence="6">The sequence shown here is derived from an EMBL/GenBank/DDBJ whole genome shotgun (WGS) entry which is preliminary data.</text>
</comment>
<organism evidence="6 7">
    <name type="scientific">Vibrio zhanjiangensis</name>
    <dbReference type="NCBI Taxonomy" id="1046128"/>
    <lineage>
        <taxon>Bacteria</taxon>
        <taxon>Pseudomonadati</taxon>
        <taxon>Pseudomonadota</taxon>
        <taxon>Gammaproteobacteria</taxon>
        <taxon>Vibrionales</taxon>
        <taxon>Vibrionaceae</taxon>
        <taxon>Vibrio</taxon>
    </lineage>
</organism>
<accession>A0ABQ6F441</accession>
<dbReference type="Pfam" id="PF00126">
    <property type="entry name" value="HTH_1"/>
    <property type="match status" value="1"/>
</dbReference>
<dbReference type="Gene3D" id="1.10.10.10">
    <property type="entry name" value="Winged helix-like DNA-binding domain superfamily/Winged helix DNA-binding domain"/>
    <property type="match status" value="1"/>
</dbReference>
<keyword evidence="2" id="KW-0805">Transcription regulation</keyword>
<reference evidence="7" key="1">
    <citation type="journal article" date="2019" name="Int. J. Syst. Evol. Microbiol.">
        <title>The Global Catalogue of Microorganisms (GCM) 10K type strain sequencing project: providing services to taxonomists for standard genome sequencing and annotation.</title>
        <authorList>
            <consortium name="The Broad Institute Genomics Platform"/>
            <consortium name="The Broad Institute Genome Sequencing Center for Infectious Disease"/>
            <person name="Wu L."/>
            <person name="Ma J."/>
        </authorList>
    </citation>
    <scope>NUCLEOTIDE SEQUENCE [LARGE SCALE GENOMIC DNA]</scope>
    <source>
        <strain evidence="7">NBRC 108723</strain>
    </source>
</reference>
<evidence type="ECO:0000256" key="4">
    <source>
        <dbReference type="ARBA" id="ARBA00023163"/>
    </source>
</evidence>
<name>A0ABQ6F441_9VIBR</name>
<dbReference type="Proteomes" id="UP001157138">
    <property type="component" value="Unassembled WGS sequence"/>
</dbReference>
<comment type="similarity">
    <text evidence="1">Belongs to the LysR transcriptional regulatory family.</text>
</comment>
<proteinExistence type="inferred from homology"/>
<dbReference type="InterPro" id="IPR036390">
    <property type="entry name" value="WH_DNA-bd_sf"/>
</dbReference>
<keyword evidence="3" id="KW-0238">DNA-binding</keyword>
<evidence type="ECO:0000313" key="7">
    <source>
        <dbReference type="Proteomes" id="UP001157138"/>
    </source>
</evidence>
<dbReference type="InterPro" id="IPR005119">
    <property type="entry name" value="LysR_subst-bd"/>
</dbReference>
<dbReference type="InterPro" id="IPR036388">
    <property type="entry name" value="WH-like_DNA-bd_sf"/>
</dbReference>
<evidence type="ECO:0000256" key="2">
    <source>
        <dbReference type="ARBA" id="ARBA00023015"/>
    </source>
</evidence>
<keyword evidence="7" id="KW-1185">Reference proteome</keyword>
<dbReference type="PANTHER" id="PTHR30126:SF99">
    <property type="entry name" value="TRANSCRIPTIONAL REGULATOR LYSR FAMILY"/>
    <property type="match status" value="1"/>
</dbReference>
<sequence>MLNPVWLNTFKTLIEVGHFTRTAETLHMTQPGVTQHINKLENACGYPLIKRFNKQFELTLYGQKVYHYALDYFANEAKLLQNLGHDEAFKGRCSIGCSGTLAWLLYSPLLDLQARYPDLSIELEATPNERIFEQVKQGTIDIGLVTKKPEPKYFSSQKIGAEHLALVVPACAKIDSSLDSLLKGLGVIRHPDLAHYFQTYIAQCEHTQLNQLNLEDIKTQSYINQIHQILEPITRGIGFTVVPSWCVDLFYGRHKLKVLEIEKHVLEPVYLVSKLNTSLGKRYHQVISVIEKTLNTSK</sequence>
<dbReference type="SUPFAM" id="SSF46785">
    <property type="entry name" value="Winged helix' DNA-binding domain"/>
    <property type="match status" value="1"/>
</dbReference>
<evidence type="ECO:0000313" key="6">
    <source>
        <dbReference type="EMBL" id="GLT19605.1"/>
    </source>
</evidence>
<dbReference type="RefSeq" id="WP_284193456.1">
    <property type="nucleotide sequence ID" value="NZ_BSPW01000079.1"/>
</dbReference>
<evidence type="ECO:0000256" key="1">
    <source>
        <dbReference type="ARBA" id="ARBA00009437"/>
    </source>
</evidence>
<dbReference type="EMBL" id="BSPW01000079">
    <property type="protein sequence ID" value="GLT19605.1"/>
    <property type="molecule type" value="Genomic_DNA"/>
</dbReference>
<dbReference type="Gene3D" id="3.40.190.10">
    <property type="entry name" value="Periplasmic binding protein-like II"/>
    <property type="match status" value="2"/>
</dbReference>
<gene>
    <name evidence="6" type="ORF">GCM10007938_33870</name>
</gene>
<evidence type="ECO:0000256" key="3">
    <source>
        <dbReference type="ARBA" id="ARBA00023125"/>
    </source>
</evidence>
<dbReference type="CDD" id="cd05466">
    <property type="entry name" value="PBP2_LTTR_substrate"/>
    <property type="match status" value="1"/>
</dbReference>
<dbReference type="PRINTS" id="PR00039">
    <property type="entry name" value="HTHLYSR"/>
</dbReference>
<dbReference type="PANTHER" id="PTHR30126">
    <property type="entry name" value="HTH-TYPE TRANSCRIPTIONAL REGULATOR"/>
    <property type="match status" value="1"/>
</dbReference>